<evidence type="ECO:0000256" key="1">
    <source>
        <dbReference type="ARBA" id="ARBA00001947"/>
    </source>
</evidence>
<sequence length="360" mass="37237">MEALVWTGSRLEAVDDLEVRDPLPGEVTVRVDAAGLCHSDLKPVDGDIAQAVPVVLGHEAAGVVVDRGAGVDLPIGQKVVLSVLRNCGHCAACLAGLPTLCRGTTESPPTVFTRYGAPVAQFVRVGAFARHTVVGQQQVVPVPDGIPDTVAALLGCAVVTGFGAVWERARLRAGESALIIGAGGIGLNVVQAAKVAGASRVVVCDTNPRKEAIARRLGATEFLVVGGADDVVATAASVSPEGFDAVLECVGRADLLTAAVGALAWGGRAVMVGLPPADTTVTFGMRQLFQDKALLGCRMGSVDPHRFIPDLARRYLAGEIVIDPLVTTVVPLTEAEDLVARLRSGDLDRGVFDLAGRSPR</sequence>
<dbReference type="InterPro" id="IPR013154">
    <property type="entry name" value="ADH-like_N"/>
</dbReference>
<dbReference type="EMBL" id="SOCP01000002">
    <property type="protein sequence ID" value="TDV56513.1"/>
    <property type="molecule type" value="Genomic_DNA"/>
</dbReference>
<dbReference type="AlphaFoldDB" id="A0A4R7W1R0"/>
<evidence type="ECO:0000256" key="2">
    <source>
        <dbReference type="ARBA" id="ARBA00022723"/>
    </source>
</evidence>
<comment type="caution">
    <text evidence="7">The sequence shown here is derived from an EMBL/GenBank/DDBJ whole genome shotgun (WGS) entry which is preliminary data.</text>
</comment>
<evidence type="ECO:0000256" key="5">
    <source>
        <dbReference type="RuleBase" id="RU361277"/>
    </source>
</evidence>
<dbReference type="GO" id="GO:0016491">
    <property type="term" value="F:oxidoreductase activity"/>
    <property type="evidence" value="ECO:0007669"/>
    <property type="project" value="UniProtKB-KW"/>
</dbReference>
<reference evidence="7 8" key="1">
    <citation type="submission" date="2019-03" db="EMBL/GenBank/DDBJ databases">
        <title>Genomic Encyclopedia of Archaeal and Bacterial Type Strains, Phase II (KMG-II): from individual species to whole genera.</title>
        <authorList>
            <person name="Goeker M."/>
        </authorList>
    </citation>
    <scope>NUCLEOTIDE SEQUENCE [LARGE SCALE GENOMIC DNA]</scope>
    <source>
        <strain evidence="7 8">DSM 45499</strain>
    </source>
</reference>
<keyword evidence="3 5" id="KW-0862">Zinc</keyword>
<dbReference type="RefSeq" id="WP_133901744.1">
    <property type="nucleotide sequence ID" value="NZ_SOCP01000002.1"/>
</dbReference>
<proteinExistence type="inferred from homology"/>
<dbReference type="InterPro" id="IPR020843">
    <property type="entry name" value="ER"/>
</dbReference>
<dbReference type="SMART" id="SM00829">
    <property type="entry name" value="PKS_ER"/>
    <property type="match status" value="1"/>
</dbReference>
<dbReference type="PANTHER" id="PTHR43401:SF2">
    <property type="entry name" value="L-THREONINE 3-DEHYDROGENASE"/>
    <property type="match status" value="1"/>
</dbReference>
<dbReference type="InterPro" id="IPR013149">
    <property type="entry name" value="ADH-like_C"/>
</dbReference>
<dbReference type="Proteomes" id="UP000294927">
    <property type="component" value="Unassembled WGS sequence"/>
</dbReference>
<dbReference type="Gene3D" id="3.90.180.10">
    <property type="entry name" value="Medium-chain alcohol dehydrogenases, catalytic domain"/>
    <property type="match status" value="1"/>
</dbReference>
<protein>
    <submittedName>
        <fullName evidence="7">S-(Hydroxymethyl)glutathione dehydrogenase/alcohol dehydrogenase</fullName>
    </submittedName>
</protein>
<keyword evidence="8" id="KW-1185">Reference proteome</keyword>
<comment type="similarity">
    <text evidence="5">Belongs to the zinc-containing alcohol dehydrogenase family.</text>
</comment>
<evidence type="ECO:0000256" key="3">
    <source>
        <dbReference type="ARBA" id="ARBA00022833"/>
    </source>
</evidence>
<dbReference type="GO" id="GO:0008270">
    <property type="term" value="F:zinc ion binding"/>
    <property type="evidence" value="ECO:0007669"/>
    <property type="project" value="InterPro"/>
</dbReference>
<name>A0A4R7W1R0_9PSEU</name>
<dbReference type="InterPro" id="IPR036291">
    <property type="entry name" value="NAD(P)-bd_dom_sf"/>
</dbReference>
<dbReference type="OrthoDB" id="3265141at2"/>
<dbReference type="Gene3D" id="3.40.50.720">
    <property type="entry name" value="NAD(P)-binding Rossmann-like Domain"/>
    <property type="match status" value="1"/>
</dbReference>
<evidence type="ECO:0000313" key="7">
    <source>
        <dbReference type="EMBL" id="TDV56513.1"/>
    </source>
</evidence>
<feature type="domain" description="Enoyl reductase (ER)" evidence="6">
    <location>
        <begin position="8"/>
        <end position="347"/>
    </location>
</feature>
<evidence type="ECO:0000256" key="4">
    <source>
        <dbReference type="ARBA" id="ARBA00023002"/>
    </source>
</evidence>
<dbReference type="Pfam" id="PF08240">
    <property type="entry name" value="ADH_N"/>
    <property type="match status" value="1"/>
</dbReference>
<dbReference type="PROSITE" id="PS00059">
    <property type="entry name" value="ADH_ZINC"/>
    <property type="match status" value="1"/>
</dbReference>
<accession>A0A4R7W1R0</accession>
<dbReference type="InterPro" id="IPR050129">
    <property type="entry name" value="Zn_alcohol_dh"/>
</dbReference>
<evidence type="ECO:0000313" key="8">
    <source>
        <dbReference type="Proteomes" id="UP000294927"/>
    </source>
</evidence>
<gene>
    <name evidence="7" type="ORF">CLV71_102580</name>
</gene>
<dbReference type="SUPFAM" id="SSF50129">
    <property type="entry name" value="GroES-like"/>
    <property type="match status" value="1"/>
</dbReference>
<evidence type="ECO:0000259" key="6">
    <source>
        <dbReference type="SMART" id="SM00829"/>
    </source>
</evidence>
<keyword evidence="4" id="KW-0560">Oxidoreductase</keyword>
<organism evidence="7 8">
    <name type="scientific">Actinophytocola oryzae</name>
    <dbReference type="NCBI Taxonomy" id="502181"/>
    <lineage>
        <taxon>Bacteria</taxon>
        <taxon>Bacillati</taxon>
        <taxon>Actinomycetota</taxon>
        <taxon>Actinomycetes</taxon>
        <taxon>Pseudonocardiales</taxon>
        <taxon>Pseudonocardiaceae</taxon>
    </lineage>
</organism>
<dbReference type="InterPro" id="IPR011032">
    <property type="entry name" value="GroES-like_sf"/>
</dbReference>
<keyword evidence="2 5" id="KW-0479">Metal-binding</keyword>
<comment type="cofactor">
    <cofactor evidence="1 5">
        <name>Zn(2+)</name>
        <dbReference type="ChEBI" id="CHEBI:29105"/>
    </cofactor>
</comment>
<dbReference type="FunFam" id="3.40.50.720:FF:000003">
    <property type="entry name" value="S-(hydroxymethyl)glutathione dehydrogenase"/>
    <property type="match status" value="1"/>
</dbReference>
<dbReference type="InterPro" id="IPR002328">
    <property type="entry name" value="ADH_Zn_CS"/>
</dbReference>
<dbReference type="PANTHER" id="PTHR43401">
    <property type="entry name" value="L-THREONINE 3-DEHYDROGENASE"/>
    <property type="match status" value="1"/>
</dbReference>
<dbReference type="Pfam" id="PF00107">
    <property type="entry name" value="ADH_zinc_N"/>
    <property type="match status" value="1"/>
</dbReference>
<dbReference type="SUPFAM" id="SSF51735">
    <property type="entry name" value="NAD(P)-binding Rossmann-fold domains"/>
    <property type="match status" value="1"/>
</dbReference>